<dbReference type="Proteomes" id="UP001500984">
    <property type="component" value="Unassembled WGS sequence"/>
</dbReference>
<dbReference type="RefSeq" id="WP_291794825.1">
    <property type="nucleotide sequence ID" value="NZ_BAAAPZ010000008.1"/>
</dbReference>
<evidence type="ECO:0000313" key="4">
    <source>
        <dbReference type="Proteomes" id="UP001500984"/>
    </source>
</evidence>
<feature type="transmembrane region" description="Helical" evidence="2">
    <location>
        <begin position="36"/>
        <end position="63"/>
    </location>
</feature>
<evidence type="ECO:0008006" key="5">
    <source>
        <dbReference type="Google" id="ProtNLM"/>
    </source>
</evidence>
<dbReference type="EMBL" id="BAAAPZ010000008">
    <property type="protein sequence ID" value="GAA2100991.1"/>
    <property type="molecule type" value="Genomic_DNA"/>
</dbReference>
<keyword evidence="2" id="KW-0472">Membrane</keyword>
<dbReference type="PANTHER" id="PTHR40761">
    <property type="entry name" value="CONSERVED INTEGRAL MEMBRANE ALANINE VALINE AND LEUCINE RICH PROTEIN-RELATED"/>
    <property type="match status" value="1"/>
</dbReference>
<proteinExistence type="predicted"/>
<evidence type="ECO:0000313" key="3">
    <source>
        <dbReference type="EMBL" id="GAA2100991.1"/>
    </source>
</evidence>
<evidence type="ECO:0000256" key="2">
    <source>
        <dbReference type="SAM" id="Phobius"/>
    </source>
</evidence>
<feature type="transmembrane region" description="Helical" evidence="2">
    <location>
        <begin position="75"/>
        <end position="97"/>
    </location>
</feature>
<feature type="transmembrane region" description="Helical" evidence="2">
    <location>
        <begin position="103"/>
        <end position="123"/>
    </location>
</feature>
<keyword evidence="4" id="KW-1185">Reference proteome</keyword>
<keyword evidence="2" id="KW-0812">Transmembrane</keyword>
<protein>
    <recommendedName>
        <fullName evidence="5">EamA-like transporter family protein</fullName>
    </recommendedName>
</protein>
<sequence length="165" mass="16742">MPARAIRLLGLLTSAVVFGSITTVLKTLVAHVSAEGLQAALGASTVHVSLFAVVTGGVVANVLLQTSHRFFPAPVVLAALTIIDPLTAAVVGITVLGEASLTPAAVAGLALSGGLACSGVLGLSRLRRSASPQHAPTAALLPEESPSQMDRRAGFSPVRPARKRR</sequence>
<name>A0ABN2X003_9MICO</name>
<keyword evidence="2" id="KW-1133">Transmembrane helix</keyword>
<dbReference type="PANTHER" id="PTHR40761:SF1">
    <property type="entry name" value="CONSERVED INTEGRAL MEMBRANE ALANINE VALINE AND LEUCINE RICH PROTEIN-RELATED"/>
    <property type="match status" value="1"/>
</dbReference>
<organism evidence="3 4">
    <name type="scientific">Brevibacterium salitolerans</name>
    <dbReference type="NCBI Taxonomy" id="1403566"/>
    <lineage>
        <taxon>Bacteria</taxon>
        <taxon>Bacillati</taxon>
        <taxon>Actinomycetota</taxon>
        <taxon>Actinomycetes</taxon>
        <taxon>Micrococcales</taxon>
        <taxon>Brevibacteriaceae</taxon>
        <taxon>Brevibacterium</taxon>
    </lineage>
</organism>
<reference evidence="3 4" key="1">
    <citation type="journal article" date="2019" name="Int. J. Syst. Evol. Microbiol.">
        <title>The Global Catalogue of Microorganisms (GCM) 10K type strain sequencing project: providing services to taxonomists for standard genome sequencing and annotation.</title>
        <authorList>
            <consortium name="The Broad Institute Genomics Platform"/>
            <consortium name="The Broad Institute Genome Sequencing Center for Infectious Disease"/>
            <person name="Wu L."/>
            <person name="Ma J."/>
        </authorList>
    </citation>
    <scope>NUCLEOTIDE SEQUENCE [LARGE SCALE GENOMIC DNA]</scope>
    <source>
        <strain evidence="3 4">JCM 15900</strain>
    </source>
</reference>
<accession>A0ABN2X003</accession>
<evidence type="ECO:0000256" key="1">
    <source>
        <dbReference type="SAM" id="MobiDB-lite"/>
    </source>
</evidence>
<feature type="region of interest" description="Disordered" evidence="1">
    <location>
        <begin position="133"/>
        <end position="165"/>
    </location>
</feature>
<gene>
    <name evidence="3" type="ORF">GCM10009823_23660</name>
</gene>
<comment type="caution">
    <text evidence="3">The sequence shown here is derived from an EMBL/GenBank/DDBJ whole genome shotgun (WGS) entry which is preliminary data.</text>
</comment>